<comment type="subunit">
    <text evidence="1">Homotetramer.</text>
</comment>
<feature type="active site" description="Involved in ionization of N3 of dUMP, leading to its activation" evidence="1">
    <location>
        <position position="170"/>
    </location>
</feature>
<evidence type="ECO:0000256" key="1">
    <source>
        <dbReference type="HAMAP-Rule" id="MF_01408"/>
    </source>
</evidence>
<feature type="binding site" evidence="1">
    <location>
        <position position="89"/>
    </location>
    <ligand>
        <name>FAD</name>
        <dbReference type="ChEBI" id="CHEBI:57692"/>
        <note>ligand shared between neighboring subunits</note>
    </ligand>
</feature>
<dbReference type="InterPro" id="IPR036098">
    <property type="entry name" value="Thymidylate_synthase_ThyX_sf"/>
</dbReference>
<keyword evidence="1" id="KW-0489">Methyltransferase</keyword>
<name>A0A4R8M6S5_9BACT</name>
<feature type="binding site" evidence="1">
    <location>
        <begin position="159"/>
        <end position="161"/>
    </location>
    <ligand>
        <name>FAD</name>
        <dbReference type="ChEBI" id="CHEBI:57692"/>
        <note>ligand shared between neighboring subunits</note>
    </ligand>
</feature>
<dbReference type="EMBL" id="SORI01000010">
    <property type="protein sequence ID" value="TDY59962.1"/>
    <property type="molecule type" value="Genomic_DNA"/>
</dbReference>
<dbReference type="GO" id="GO:0070402">
    <property type="term" value="F:NADPH binding"/>
    <property type="evidence" value="ECO:0007669"/>
    <property type="project" value="TreeGrafter"/>
</dbReference>
<feature type="binding site" evidence="1">
    <location>
        <begin position="78"/>
        <end position="81"/>
    </location>
    <ligand>
        <name>dUMP</name>
        <dbReference type="ChEBI" id="CHEBI:246422"/>
        <note>ligand shared between dimeric partners</note>
    </ligand>
</feature>
<keyword evidence="1" id="KW-0521">NADP</keyword>
<keyword evidence="3" id="KW-1185">Reference proteome</keyword>
<organism evidence="2 3">
    <name type="scientific">Aminivibrio pyruvatiphilus</name>
    <dbReference type="NCBI Taxonomy" id="1005740"/>
    <lineage>
        <taxon>Bacteria</taxon>
        <taxon>Thermotogati</taxon>
        <taxon>Synergistota</taxon>
        <taxon>Synergistia</taxon>
        <taxon>Synergistales</taxon>
        <taxon>Aminobacteriaceae</taxon>
        <taxon>Aminivibrio</taxon>
    </lineage>
</organism>
<keyword evidence="1" id="KW-0808">Transferase</keyword>
<evidence type="ECO:0000313" key="3">
    <source>
        <dbReference type="Proteomes" id="UP000295066"/>
    </source>
</evidence>
<dbReference type="AlphaFoldDB" id="A0A4R8M6S5"/>
<dbReference type="OrthoDB" id="9780625at2"/>
<comment type="catalytic activity">
    <reaction evidence="1">
        <text>dUMP + (6R)-5,10-methylene-5,6,7,8-tetrahydrofolate + NADPH + H(+) = dTMP + (6S)-5,6,7,8-tetrahydrofolate + NADP(+)</text>
        <dbReference type="Rhea" id="RHEA:29043"/>
        <dbReference type="ChEBI" id="CHEBI:15378"/>
        <dbReference type="ChEBI" id="CHEBI:15636"/>
        <dbReference type="ChEBI" id="CHEBI:57453"/>
        <dbReference type="ChEBI" id="CHEBI:57783"/>
        <dbReference type="ChEBI" id="CHEBI:58349"/>
        <dbReference type="ChEBI" id="CHEBI:63528"/>
        <dbReference type="ChEBI" id="CHEBI:246422"/>
        <dbReference type="EC" id="2.1.1.148"/>
    </reaction>
</comment>
<dbReference type="GO" id="GO:0004799">
    <property type="term" value="F:thymidylate synthase activity"/>
    <property type="evidence" value="ECO:0007669"/>
    <property type="project" value="TreeGrafter"/>
</dbReference>
<feature type="binding site" evidence="1">
    <location>
        <begin position="81"/>
        <end position="83"/>
    </location>
    <ligand>
        <name>FAD</name>
        <dbReference type="ChEBI" id="CHEBI:57692"/>
        <note>ligand shared between neighboring subunits</note>
    </ligand>
</feature>
<keyword evidence="1" id="KW-0545">Nucleotide biosynthesis</keyword>
<dbReference type="InterPro" id="IPR003669">
    <property type="entry name" value="Thymidylate_synthase_ThyX"/>
</dbReference>
<feature type="binding site" description="in other chain" evidence="1">
    <location>
        <begin position="89"/>
        <end position="93"/>
    </location>
    <ligand>
        <name>dUMP</name>
        <dbReference type="ChEBI" id="CHEBI:246422"/>
        <note>ligand shared between dimeric partners</note>
    </ligand>
</feature>
<dbReference type="RefSeq" id="WP_133957803.1">
    <property type="nucleotide sequence ID" value="NZ_SORI01000010.1"/>
</dbReference>
<dbReference type="Pfam" id="PF02511">
    <property type="entry name" value="Thy1"/>
    <property type="match status" value="1"/>
</dbReference>
<dbReference type="GO" id="GO:0050797">
    <property type="term" value="F:thymidylate synthase (FAD) activity"/>
    <property type="evidence" value="ECO:0007669"/>
    <property type="project" value="UniProtKB-UniRule"/>
</dbReference>
<dbReference type="GO" id="GO:0006231">
    <property type="term" value="P:dTMP biosynthetic process"/>
    <property type="evidence" value="ECO:0007669"/>
    <property type="project" value="UniProtKB-UniRule"/>
</dbReference>
<dbReference type="PANTHER" id="PTHR34934">
    <property type="entry name" value="FLAVIN-DEPENDENT THYMIDYLATE SYNTHASE"/>
    <property type="match status" value="1"/>
</dbReference>
<feature type="binding site" evidence="1">
    <location>
        <position position="170"/>
    </location>
    <ligand>
        <name>dUMP</name>
        <dbReference type="ChEBI" id="CHEBI:246422"/>
        <note>ligand shared between dimeric partners</note>
    </ligand>
</feature>
<comment type="function">
    <text evidence="1">Catalyzes the reductive methylation of 2'-deoxyuridine-5'-monophosphate (dUMP) to 2'-deoxythymidine-5'-monophosphate (dTMP) while utilizing 5,10-methylenetetrahydrofolate (mTHF) as the methyl donor, and NADPH and FADH(2) as the reductant.</text>
</comment>
<reference evidence="2 3" key="1">
    <citation type="submission" date="2019-03" db="EMBL/GenBank/DDBJ databases">
        <title>Genomic Encyclopedia of Type Strains, Phase IV (KMG-IV): sequencing the most valuable type-strain genomes for metagenomic binning, comparative biology and taxonomic classification.</title>
        <authorList>
            <person name="Goeker M."/>
        </authorList>
    </citation>
    <scope>NUCLEOTIDE SEQUENCE [LARGE SCALE GENOMIC DNA]</scope>
    <source>
        <strain evidence="2 3">DSM 25964</strain>
    </source>
</reference>
<dbReference type="GO" id="GO:0050660">
    <property type="term" value="F:flavin adenine dinucleotide binding"/>
    <property type="evidence" value="ECO:0007669"/>
    <property type="project" value="UniProtKB-UniRule"/>
</dbReference>
<dbReference type="HAMAP" id="MF_01408">
    <property type="entry name" value="ThyX"/>
    <property type="match status" value="1"/>
</dbReference>
<keyword evidence="1" id="KW-0285">Flavoprotein</keyword>
<dbReference type="EC" id="2.1.1.148" evidence="1"/>
<protein>
    <recommendedName>
        <fullName evidence="1">Flavin-dependent thymidylate synthase</fullName>
        <shortName evidence="1">FDTS</shortName>
        <ecNumber evidence="1">2.1.1.148</ecNumber>
    </recommendedName>
    <alternativeName>
        <fullName evidence="1">FAD-dependent thymidylate synthase</fullName>
    </alternativeName>
    <alternativeName>
        <fullName evidence="1">Thymidylate synthase ThyX</fullName>
        <shortName evidence="1">TS</shortName>
        <shortName evidence="1">TSase</shortName>
    </alternativeName>
</protein>
<sequence length="233" mass="26379">MACRVLLIASTPSPDAVVAAAARICYSDASAADLLEAESPEKSGKLLHHLWKSGHYSPFEHASFTFAMDGLSRVASHQLVRHRIASFSQQSQRYVEMGDPDVILPPSVASNPDFSERFRTMAEEAHRFYAEMVEAGIPREDARFILPHGWSTRLVMTMNARELHHFFTLRLCRRAQWEIRDLARKMLRLVRRAAPLLFEKAGPSCVIFGECREMNPCGKPYASLEALLDEENY</sequence>
<proteinExistence type="inferred from homology"/>
<comment type="caution">
    <text evidence="2">The sequence shown here is derived from an EMBL/GenBank/DDBJ whole genome shotgun (WGS) entry which is preliminary data.</text>
</comment>
<dbReference type="SUPFAM" id="SSF69796">
    <property type="entry name" value="Thymidylate synthase-complementing protein Thy1"/>
    <property type="match status" value="1"/>
</dbReference>
<dbReference type="Gene3D" id="3.30.1360.170">
    <property type="match status" value="1"/>
</dbReference>
<dbReference type="NCBIfam" id="TIGR02170">
    <property type="entry name" value="thyX"/>
    <property type="match status" value="1"/>
</dbReference>
<evidence type="ECO:0000313" key="2">
    <source>
        <dbReference type="EMBL" id="TDY59962.1"/>
    </source>
</evidence>
<dbReference type="GO" id="GO:0032259">
    <property type="term" value="P:methylation"/>
    <property type="evidence" value="ECO:0007669"/>
    <property type="project" value="UniProtKB-KW"/>
</dbReference>
<dbReference type="Proteomes" id="UP000295066">
    <property type="component" value="Unassembled WGS sequence"/>
</dbReference>
<feature type="binding site" evidence="1">
    <location>
        <position position="165"/>
    </location>
    <ligand>
        <name>FAD</name>
        <dbReference type="ChEBI" id="CHEBI:57692"/>
        <note>ligand shared between neighboring subunits</note>
    </ligand>
</feature>
<comment type="similarity">
    <text evidence="1">Belongs to the thymidylate synthase ThyX family.</text>
</comment>
<keyword evidence="1" id="KW-0274">FAD</keyword>
<dbReference type="CDD" id="cd20175">
    <property type="entry name" value="ThyX"/>
    <property type="match status" value="1"/>
</dbReference>
<gene>
    <name evidence="1" type="primary">thyX</name>
    <name evidence="2" type="ORF">C8D99_11096</name>
</gene>
<dbReference type="PANTHER" id="PTHR34934:SF1">
    <property type="entry name" value="FLAVIN-DEPENDENT THYMIDYLATE SYNTHASE"/>
    <property type="match status" value="1"/>
</dbReference>
<accession>A0A4R8M6S5</accession>
<comment type="pathway">
    <text evidence="1">Pyrimidine metabolism; dTTP biosynthesis.</text>
</comment>
<feature type="binding site" evidence="1">
    <location>
        <position position="57"/>
    </location>
    <ligand>
        <name>FAD</name>
        <dbReference type="ChEBI" id="CHEBI:57692"/>
        <note>ligand shared between neighboring subunits</note>
    </ligand>
</feature>
<comment type="cofactor">
    <cofactor evidence="1">
        <name>FAD</name>
        <dbReference type="ChEBI" id="CHEBI:57692"/>
    </cofactor>
    <text evidence="1">Binds 4 FAD per tetramer. Each FAD binding site is formed by three monomers.</text>
</comment>
<dbReference type="UniPathway" id="UPA00575"/>
<feature type="binding site" description="in other chain" evidence="1">
    <location>
        <position position="143"/>
    </location>
    <ligand>
        <name>dUMP</name>
        <dbReference type="ChEBI" id="CHEBI:246422"/>
        <note>ligand shared between dimeric partners</note>
    </ligand>
</feature>
<dbReference type="GO" id="GO:0006235">
    <property type="term" value="P:dTTP biosynthetic process"/>
    <property type="evidence" value="ECO:0007669"/>
    <property type="project" value="UniProtKB-UniRule"/>
</dbReference>
<dbReference type="PROSITE" id="PS51331">
    <property type="entry name" value="THYX"/>
    <property type="match status" value="1"/>
</dbReference>